<evidence type="ECO:0000259" key="15">
    <source>
        <dbReference type="PROSITE" id="PS51198"/>
    </source>
</evidence>
<keyword evidence="3 13" id="KW-0227">DNA damage</keyword>
<evidence type="ECO:0000313" key="17">
    <source>
        <dbReference type="EMBL" id="PWE87473.1"/>
    </source>
</evidence>
<evidence type="ECO:0000256" key="8">
    <source>
        <dbReference type="ARBA" id="ARBA00023125"/>
    </source>
</evidence>
<dbReference type="EC" id="5.6.2.4" evidence="13"/>
<evidence type="ECO:0000256" key="4">
    <source>
        <dbReference type="ARBA" id="ARBA00022801"/>
    </source>
</evidence>
<feature type="binding site" evidence="14">
    <location>
        <begin position="24"/>
        <end position="31"/>
    </location>
    <ligand>
        <name>ATP</name>
        <dbReference type="ChEBI" id="CHEBI:30616"/>
    </ligand>
</feature>
<dbReference type="RefSeq" id="WP_109214929.1">
    <property type="nucleotide sequence ID" value="NZ_JRFU01000039.1"/>
</dbReference>
<dbReference type="NCBIfam" id="TIGR02785">
    <property type="entry name" value="addA_Gpos"/>
    <property type="match status" value="1"/>
</dbReference>
<comment type="function">
    <text evidence="13">The heterodimer acts as both an ATP-dependent DNA helicase and an ATP-dependent, dual-direction single-stranded exonuclease. Recognizes the chi site generating a DNA molecule suitable for the initiation of homologous recombination. The AddA nuclease domain is required for chi fragment generation; this subunit has the helicase and 3' -&gt; 5' nuclease activities.</text>
</comment>
<dbReference type="GO" id="GO:0003690">
    <property type="term" value="F:double-stranded DNA binding"/>
    <property type="evidence" value="ECO:0007669"/>
    <property type="project" value="UniProtKB-UniRule"/>
</dbReference>
<feature type="domain" description="UvrD-like helicase C-terminal" evidence="16">
    <location>
        <begin position="475"/>
        <end position="767"/>
    </location>
</feature>
<dbReference type="InterPro" id="IPR038726">
    <property type="entry name" value="PDDEXK_AddAB-type"/>
</dbReference>
<dbReference type="FunFam" id="3.40.50.300:FF:001236">
    <property type="entry name" value="ATP-dependent helicase/nuclease subunit A"/>
    <property type="match status" value="1"/>
</dbReference>
<dbReference type="GO" id="GO:0000724">
    <property type="term" value="P:double-strand break repair via homologous recombination"/>
    <property type="evidence" value="ECO:0007669"/>
    <property type="project" value="UniProtKB-UniRule"/>
</dbReference>
<organism evidence="17 18">
    <name type="scientific">Eubacterium ramulus</name>
    <dbReference type="NCBI Taxonomy" id="39490"/>
    <lineage>
        <taxon>Bacteria</taxon>
        <taxon>Bacillati</taxon>
        <taxon>Bacillota</taxon>
        <taxon>Clostridia</taxon>
        <taxon>Eubacteriales</taxon>
        <taxon>Eubacteriaceae</taxon>
        <taxon>Eubacterium</taxon>
    </lineage>
</organism>
<accession>A0A2V1JVQ6</accession>
<dbReference type="InterPro" id="IPR011604">
    <property type="entry name" value="PDDEXK-like_dom_sf"/>
</dbReference>
<dbReference type="HAMAP" id="MF_01451">
    <property type="entry name" value="AddA"/>
    <property type="match status" value="1"/>
</dbReference>
<dbReference type="GO" id="GO:0005829">
    <property type="term" value="C:cytosol"/>
    <property type="evidence" value="ECO:0007669"/>
    <property type="project" value="TreeGrafter"/>
</dbReference>
<keyword evidence="18" id="KW-1185">Reference proteome</keyword>
<evidence type="ECO:0000256" key="3">
    <source>
        <dbReference type="ARBA" id="ARBA00022763"/>
    </source>
</evidence>
<evidence type="ECO:0000256" key="2">
    <source>
        <dbReference type="ARBA" id="ARBA00022741"/>
    </source>
</evidence>
<evidence type="ECO:0000256" key="1">
    <source>
        <dbReference type="ARBA" id="ARBA00022722"/>
    </source>
</evidence>
<comment type="caution">
    <text evidence="17">The sequence shown here is derived from an EMBL/GenBank/DDBJ whole genome shotgun (WGS) entry which is preliminary data.</text>
</comment>
<dbReference type="InterPro" id="IPR014152">
    <property type="entry name" value="AddA"/>
</dbReference>
<dbReference type="InterPro" id="IPR014016">
    <property type="entry name" value="UvrD-like_ATP-bd"/>
</dbReference>
<protein>
    <recommendedName>
        <fullName evidence="13">ATP-dependent helicase/nuclease subunit A</fullName>
        <ecNumber evidence="13">3.1.-.-</ecNumber>
        <ecNumber evidence="13">5.6.2.4</ecNumber>
    </recommendedName>
    <alternativeName>
        <fullName evidence="13">ATP-dependent helicase/nuclease AddA</fullName>
    </alternativeName>
    <alternativeName>
        <fullName evidence="13">DNA 3'-5' helicase AddA</fullName>
    </alternativeName>
</protein>
<evidence type="ECO:0000256" key="7">
    <source>
        <dbReference type="ARBA" id="ARBA00022840"/>
    </source>
</evidence>
<dbReference type="Gene3D" id="1.10.486.10">
    <property type="entry name" value="PCRA, domain 4"/>
    <property type="match status" value="1"/>
</dbReference>
<keyword evidence="8 13" id="KW-0238">DNA-binding</keyword>
<dbReference type="GO" id="GO:0005524">
    <property type="term" value="F:ATP binding"/>
    <property type="evidence" value="ECO:0007669"/>
    <property type="project" value="UniProtKB-UniRule"/>
</dbReference>
<dbReference type="PANTHER" id="PTHR11070:SF48">
    <property type="entry name" value="ATP-DEPENDENT HELICASE_NUCLEASE SUBUNIT A"/>
    <property type="match status" value="1"/>
</dbReference>
<comment type="catalytic activity">
    <reaction evidence="11 13">
        <text>Couples ATP hydrolysis with the unwinding of duplex DNA by translocating in the 3'-5' direction.</text>
        <dbReference type="EC" id="5.6.2.4"/>
    </reaction>
</comment>
<reference evidence="17 18" key="1">
    <citation type="submission" date="2014-09" db="EMBL/GenBank/DDBJ databases">
        <title>Butyrate-producing bacteria isolated from human gut.</title>
        <authorList>
            <person name="Zhang Q."/>
            <person name="Zhao L."/>
        </authorList>
    </citation>
    <scope>NUCLEOTIDE SEQUENCE [LARGE SCALE GENOMIC DNA]</scope>
    <source>
        <strain evidence="17 18">21</strain>
    </source>
</reference>
<dbReference type="InterPro" id="IPR000212">
    <property type="entry name" value="DNA_helicase_UvrD/REP"/>
</dbReference>
<comment type="subunit">
    <text evidence="13">Heterodimer of AddA and AddB/RexB.</text>
</comment>
<dbReference type="EC" id="3.1.-.-" evidence="13"/>
<dbReference type="Gene3D" id="3.90.320.10">
    <property type="match status" value="1"/>
</dbReference>
<gene>
    <name evidence="13" type="primary">addA</name>
    <name evidence="17" type="ORF">LG34_03835</name>
</gene>
<feature type="domain" description="UvrD-like helicase ATP-binding" evidence="15">
    <location>
        <begin position="3"/>
        <end position="470"/>
    </location>
</feature>
<proteinExistence type="inferred from homology"/>
<comment type="catalytic activity">
    <reaction evidence="12 13">
        <text>ATP + H2O = ADP + phosphate + H(+)</text>
        <dbReference type="Rhea" id="RHEA:13065"/>
        <dbReference type="ChEBI" id="CHEBI:15377"/>
        <dbReference type="ChEBI" id="CHEBI:15378"/>
        <dbReference type="ChEBI" id="CHEBI:30616"/>
        <dbReference type="ChEBI" id="CHEBI:43474"/>
        <dbReference type="ChEBI" id="CHEBI:456216"/>
        <dbReference type="EC" id="5.6.2.4"/>
    </reaction>
</comment>
<evidence type="ECO:0000256" key="12">
    <source>
        <dbReference type="ARBA" id="ARBA00048988"/>
    </source>
</evidence>
<dbReference type="GO" id="GO:0043138">
    <property type="term" value="F:3'-5' DNA helicase activity"/>
    <property type="evidence" value="ECO:0007669"/>
    <property type="project" value="UniProtKB-UniRule"/>
</dbReference>
<dbReference type="GO" id="GO:0008408">
    <property type="term" value="F:3'-5' exonuclease activity"/>
    <property type="evidence" value="ECO:0007669"/>
    <property type="project" value="UniProtKB-UniRule"/>
</dbReference>
<dbReference type="Pfam" id="PF00580">
    <property type="entry name" value="UvrD-helicase"/>
    <property type="match status" value="1"/>
</dbReference>
<sequence>MSVKWTKEQEKVINLRNRSLLVSAAAGSGKTAVLVQRIISMVTDETDPLDIDRLLVVTFTNAAAAEMRERVGAAIENALEQDPYNQHLQRQLTLVHNAQITTIDSFCIRILRDHFHKIDLEPGFRIADEGELKLLREDVCEAVLEDFYQKADPEFLRFADSYSGAKNDLQIKEMILKLYNYAESYPWPKEWLETCVQQYEAANEAELEEKSWIRDFLSYLNVRVEDLITAQEKLLELTQEPDGPYMYEASIADDLRQLENLRKCEHFSQWQAAISAIDFKNIGRSGKYEGSVAKKDAVMSGRKRMKDQIDKWKKTIFATMLEVQLERLTQTSKMVRMLVTLTQAFSDRFQEEKQKKNMLDFSDVEHNALRVLVDSETKELTETALEYQQQYREVMIDEYQDSNYVQETLLTAVSGVKNGNENLFMVGDVKQSIYRFRLARPELFMDKYHRFSTEESSQQRIDLHRNFRSRREVVEAVNDIFYPLMEKNLGNVAYDAEAALYAGAVYPDYENADCCKPELLLVPSQESGMERREQEAAAVAGRIRELVETQEIPEITYKDIVLLLRSMSGWAETYQKVFEQEGIPLIVASKTGYFSATEVQTVLSLLRVLDNPYQDIPLAAVMKSYFGKFSSEELAQIRSEYPGMPFYQCVEQMLPVSEKIIAFQEMLQKFRQRIPYTPIHRLLQEILDETGYRNYVAALPAGEQRRANLDMLMEKAVAYEQTSYHGLFHFIRYIDRLMKYDVDYGEAEIVSEQENAVRLMSIHKSKGLEFPVVFVCGMGKQFNEQDLNSNMIFHPEFGIGLKWFDCEKRTKANTLIHQIFAMEAKKENLGEELRVLYVALTRAKEKLILAGTCKLPEEGQYSGFSREEKVPFSTRYDAKSYWDWVIPVLGMENPDYRYVIWDEARMQQEEQRKLQDTALEHRTLLEALQNVSETELAQLKETFSWEYAWKEEGAHKQKVSVSELKHRAMEERSESAEQTLNTAQPLFPDEIATPYVPRFVQEVKENAGALYGTMVHRFLECLDFAGLPDFADEKQGLYFVKQQIDALCALGRMQEADAKRLNWKQLLGFLQSDTAKRMRAAAEQGALEREKPFVMSVPANLVWEDSRPEEDVLIQGIIDVFWEEADGIVLLDYKTDHVDNAQELGRRYKKQLELYADALSRFSDEKPVKEILIYSFALAETILL</sequence>
<keyword evidence="10 13" id="KW-0413">Isomerase</keyword>
<dbReference type="Pfam" id="PF13361">
    <property type="entry name" value="UvrD_C"/>
    <property type="match status" value="1"/>
</dbReference>
<evidence type="ECO:0000256" key="11">
    <source>
        <dbReference type="ARBA" id="ARBA00034617"/>
    </source>
</evidence>
<keyword evidence="1 13" id="KW-0540">Nuclease</keyword>
<keyword evidence="7 13" id="KW-0067">ATP-binding</keyword>
<evidence type="ECO:0000256" key="13">
    <source>
        <dbReference type="HAMAP-Rule" id="MF_01451"/>
    </source>
</evidence>
<keyword evidence="2 13" id="KW-0547">Nucleotide-binding</keyword>
<evidence type="ECO:0000256" key="14">
    <source>
        <dbReference type="PROSITE-ProRule" id="PRU00560"/>
    </source>
</evidence>
<dbReference type="SUPFAM" id="SSF52980">
    <property type="entry name" value="Restriction endonuclease-like"/>
    <property type="match status" value="1"/>
</dbReference>
<dbReference type="Gene3D" id="3.40.50.300">
    <property type="entry name" value="P-loop containing nucleotide triphosphate hydrolases"/>
    <property type="match status" value="4"/>
</dbReference>
<dbReference type="GO" id="GO:0033202">
    <property type="term" value="C:DNA helicase complex"/>
    <property type="evidence" value="ECO:0007669"/>
    <property type="project" value="TreeGrafter"/>
</dbReference>
<dbReference type="SUPFAM" id="SSF52540">
    <property type="entry name" value="P-loop containing nucleoside triphosphate hydrolases"/>
    <property type="match status" value="1"/>
</dbReference>
<dbReference type="PROSITE" id="PS51198">
    <property type="entry name" value="UVRD_HELICASE_ATP_BIND"/>
    <property type="match status" value="1"/>
</dbReference>
<dbReference type="Pfam" id="PF12705">
    <property type="entry name" value="PDDEXK_1"/>
    <property type="match status" value="1"/>
</dbReference>
<evidence type="ECO:0000256" key="5">
    <source>
        <dbReference type="ARBA" id="ARBA00022806"/>
    </source>
</evidence>
<dbReference type="InterPro" id="IPR011335">
    <property type="entry name" value="Restrct_endonuc-II-like"/>
</dbReference>
<evidence type="ECO:0000256" key="10">
    <source>
        <dbReference type="ARBA" id="ARBA00023235"/>
    </source>
</evidence>
<dbReference type="AlphaFoldDB" id="A0A2V1JVQ6"/>
<dbReference type="Gene3D" id="1.10.274.50">
    <property type="match status" value="1"/>
</dbReference>
<dbReference type="Proteomes" id="UP000245288">
    <property type="component" value="Unassembled WGS sequence"/>
</dbReference>
<comment type="cofactor">
    <cofactor evidence="13">
        <name>Mg(2+)</name>
        <dbReference type="ChEBI" id="CHEBI:18420"/>
    </cofactor>
</comment>
<name>A0A2V1JVQ6_EUBRA</name>
<evidence type="ECO:0000256" key="6">
    <source>
        <dbReference type="ARBA" id="ARBA00022839"/>
    </source>
</evidence>
<dbReference type="InterPro" id="IPR014017">
    <property type="entry name" value="DNA_helicase_UvrD-like_C"/>
</dbReference>
<dbReference type="EMBL" id="JRFU01000039">
    <property type="protein sequence ID" value="PWE87473.1"/>
    <property type="molecule type" value="Genomic_DNA"/>
</dbReference>
<dbReference type="OrthoDB" id="9810135at2"/>
<keyword evidence="4 13" id="KW-0378">Hydrolase</keyword>
<dbReference type="InterPro" id="IPR027417">
    <property type="entry name" value="P-loop_NTPase"/>
</dbReference>
<evidence type="ECO:0000256" key="9">
    <source>
        <dbReference type="ARBA" id="ARBA00023204"/>
    </source>
</evidence>
<comment type="similarity">
    <text evidence="13">Belongs to the helicase family. AddA subfamily.</text>
</comment>
<keyword evidence="6 13" id="KW-0269">Exonuclease</keyword>
<keyword evidence="9 13" id="KW-0234">DNA repair</keyword>
<keyword evidence="5 13" id="KW-0347">Helicase</keyword>
<evidence type="ECO:0000313" key="18">
    <source>
        <dbReference type="Proteomes" id="UP000245288"/>
    </source>
</evidence>
<evidence type="ECO:0000259" key="16">
    <source>
        <dbReference type="PROSITE" id="PS51217"/>
    </source>
</evidence>
<dbReference type="PANTHER" id="PTHR11070">
    <property type="entry name" value="UVRD / RECB / PCRA DNA HELICASE FAMILY MEMBER"/>
    <property type="match status" value="1"/>
</dbReference>
<dbReference type="PROSITE" id="PS51217">
    <property type="entry name" value="UVRD_HELICASE_CTER"/>
    <property type="match status" value="1"/>
</dbReference>
<dbReference type="GO" id="GO:0016887">
    <property type="term" value="F:ATP hydrolysis activity"/>
    <property type="evidence" value="ECO:0007669"/>
    <property type="project" value="RHEA"/>
</dbReference>